<sequence>MTHPREMGKFRPPEFWEKYDANILMLDLVRRKLSLEDRILEASSSFIKTTKRGELLAIEFLPHLAKFCQTIVEWYDEPKLSRLDRGQLRALFKVIKSVKKEVEGSKNAIINQNVQVRDPLAYYQYCCQAIGNCYAKFQANLEPQIRRAAQANTQPAAAATRNEPGGSRRIASRGTRRAGSDDIEFISSTVDLDQKRRAPPSESESDDSSESDDTPGPFGRTSRRTAVPVQQQEDKPEIQEICSSHGAPKPASDRWPTGTHARASTSKRESSNEVPVIAPSSRPIVAKREASQATEWEDFTRSSTPEAEEETSIPHQPDTKPRRNSLAPSSPKVKPEEEKLDSSDTLAEVQKSLLEAHQLEPSVLGDLWITHRVVKSCKITNRSKELSFQLAQVDHLTYPGFPPSLPATGDEDEQKLLPKELVMMVEYQLNGDSPAPGNPREDLKFTLNHHELLVHTHSLLEPSLVKLIIPVHPQYLKVRGNMIRIRRKNETGTTRWTLNGRLSIEVMTMLSEREIFEKAIRFTCANHRIHQIHASSTILPSLDTLRIDPITSPNLIQCPVRGSQCQHIQCFDLKNFIDRNRFKSDWTCPLDSCETKCKPVDLEFDYWLFEHLRA</sequence>
<dbReference type="PANTHER" id="PTHR10782:SF4">
    <property type="entry name" value="TONALLI, ISOFORM E"/>
    <property type="match status" value="1"/>
</dbReference>
<keyword evidence="2" id="KW-0863">Zinc-finger</keyword>
<gene>
    <name evidence="6" type="ORF">PCANC_10428</name>
</gene>
<evidence type="ECO:0000259" key="5">
    <source>
        <dbReference type="Pfam" id="PF02891"/>
    </source>
</evidence>
<evidence type="ECO:0000313" key="7">
    <source>
        <dbReference type="Proteomes" id="UP000235388"/>
    </source>
</evidence>
<dbReference type="AlphaFoldDB" id="A0A2N5VI66"/>
<dbReference type="GO" id="GO:0000785">
    <property type="term" value="C:chromatin"/>
    <property type="evidence" value="ECO:0007669"/>
    <property type="project" value="TreeGrafter"/>
</dbReference>
<evidence type="ECO:0000313" key="6">
    <source>
        <dbReference type="EMBL" id="PLW49691.1"/>
    </source>
</evidence>
<feature type="compositionally biased region" description="Basic and acidic residues" evidence="4">
    <location>
        <begin position="333"/>
        <end position="342"/>
    </location>
</feature>
<evidence type="ECO:0000256" key="2">
    <source>
        <dbReference type="ARBA" id="ARBA00022771"/>
    </source>
</evidence>
<accession>A0A2N5VI66</accession>
<dbReference type="Gene3D" id="3.30.40.10">
    <property type="entry name" value="Zinc/RING finger domain, C3HC4 (zinc finger)"/>
    <property type="match status" value="1"/>
</dbReference>
<dbReference type="EMBL" id="PGCJ01000094">
    <property type="protein sequence ID" value="PLW49691.1"/>
    <property type="molecule type" value="Genomic_DNA"/>
</dbReference>
<feature type="region of interest" description="Disordered" evidence="4">
    <location>
        <begin position="148"/>
        <end position="344"/>
    </location>
</feature>
<keyword evidence="7" id="KW-1185">Reference proteome</keyword>
<dbReference type="GO" id="GO:0008270">
    <property type="term" value="F:zinc ion binding"/>
    <property type="evidence" value="ECO:0007669"/>
    <property type="project" value="UniProtKB-KW"/>
</dbReference>
<feature type="compositionally biased region" description="Acidic residues" evidence="4">
    <location>
        <begin position="203"/>
        <end position="213"/>
    </location>
</feature>
<dbReference type="STRING" id="200324.A0A2N5VI66"/>
<dbReference type="Pfam" id="PF02891">
    <property type="entry name" value="zf-MIZ"/>
    <property type="match status" value="1"/>
</dbReference>
<reference evidence="6 7" key="1">
    <citation type="submission" date="2017-11" db="EMBL/GenBank/DDBJ databases">
        <title>De novo assembly and phasing of dikaryotic genomes from two isolates of Puccinia coronata f. sp. avenae, the causal agent of oat crown rust.</title>
        <authorList>
            <person name="Miller M.E."/>
            <person name="Zhang Y."/>
            <person name="Omidvar V."/>
            <person name="Sperschneider J."/>
            <person name="Schwessinger B."/>
            <person name="Raley C."/>
            <person name="Palmer J.M."/>
            <person name="Garnica D."/>
            <person name="Upadhyaya N."/>
            <person name="Rathjen J."/>
            <person name="Taylor J.M."/>
            <person name="Park R.F."/>
            <person name="Dodds P.N."/>
            <person name="Hirsch C.D."/>
            <person name="Kianian S.F."/>
            <person name="Figueroa M."/>
        </authorList>
    </citation>
    <scope>NUCLEOTIDE SEQUENCE [LARGE SCALE GENOMIC DNA]</scope>
    <source>
        <strain evidence="6">12NC29</strain>
    </source>
</reference>
<evidence type="ECO:0000256" key="3">
    <source>
        <dbReference type="ARBA" id="ARBA00022833"/>
    </source>
</evidence>
<feature type="compositionally biased region" description="Low complexity" evidence="4">
    <location>
        <begin position="148"/>
        <end position="162"/>
    </location>
</feature>
<keyword evidence="3" id="KW-0862">Zinc</keyword>
<evidence type="ECO:0000256" key="4">
    <source>
        <dbReference type="SAM" id="MobiDB-lite"/>
    </source>
</evidence>
<dbReference type="InterPro" id="IPR004181">
    <property type="entry name" value="Znf_MIZ"/>
</dbReference>
<comment type="caution">
    <text evidence="6">The sequence shown here is derived from an EMBL/GenBank/DDBJ whole genome shotgun (WGS) entry which is preliminary data.</text>
</comment>
<keyword evidence="1" id="KW-0479">Metal-binding</keyword>
<organism evidence="6 7">
    <name type="scientific">Puccinia coronata f. sp. avenae</name>
    <dbReference type="NCBI Taxonomy" id="200324"/>
    <lineage>
        <taxon>Eukaryota</taxon>
        <taxon>Fungi</taxon>
        <taxon>Dikarya</taxon>
        <taxon>Basidiomycota</taxon>
        <taxon>Pucciniomycotina</taxon>
        <taxon>Pucciniomycetes</taxon>
        <taxon>Pucciniales</taxon>
        <taxon>Pucciniaceae</taxon>
        <taxon>Puccinia</taxon>
    </lineage>
</organism>
<dbReference type="GO" id="GO:0061665">
    <property type="term" value="F:SUMO ligase activity"/>
    <property type="evidence" value="ECO:0007669"/>
    <property type="project" value="TreeGrafter"/>
</dbReference>
<dbReference type="InterPro" id="IPR013083">
    <property type="entry name" value="Znf_RING/FYVE/PHD"/>
</dbReference>
<dbReference type="OrthoDB" id="27975at2759"/>
<dbReference type="PANTHER" id="PTHR10782">
    <property type="entry name" value="ZINC FINGER MIZ DOMAIN-CONTAINING PROTEIN"/>
    <property type="match status" value="1"/>
</dbReference>
<feature type="domain" description="SP-RING-type" evidence="5">
    <location>
        <begin position="554"/>
        <end position="590"/>
    </location>
</feature>
<protein>
    <recommendedName>
        <fullName evidence="5">SP-RING-type domain-containing protein</fullName>
    </recommendedName>
</protein>
<dbReference type="GO" id="GO:0016925">
    <property type="term" value="P:protein sumoylation"/>
    <property type="evidence" value="ECO:0007669"/>
    <property type="project" value="TreeGrafter"/>
</dbReference>
<dbReference type="Proteomes" id="UP000235388">
    <property type="component" value="Unassembled WGS sequence"/>
</dbReference>
<evidence type="ECO:0000256" key="1">
    <source>
        <dbReference type="ARBA" id="ARBA00022723"/>
    </source>
</evidence>
<proteinExistence type="predicted"/>
<name>A0A2N5VI66_9BASI</name>